<sequence>MQAAHLLLGRPWKFDRAVTHDGGTNCYKFRCHGKKVVLKPLLSEDVQADQRQLEASRRRTKGESSVKKLESPLLAAFHVEWI</sequence>
<protein>
    <submittedName>
        <fullName evidence="1">Uncharacterized protein</fullName>
    </submittedName>
</protein>
<dbReference type="EMBL" id="OZ034813">
    <property type="protein sequence ID" value="CAL1354885.1"/>
    <property type="molecule type" value="Genomic_DNA"/>
</dbReference>
<evidence type="ECO:0000313" key="1">
    <source>
        <dbReference type="EMBL" id="CAL1354885.1"/>
    </source>
</evidence>
<organism evidence="1 2">
    <name type="scientific">Linum trigynum</name>
    <dbReference type="NCBI Taxonomy" id="586398"/>
    <lineage>
        <taxon>Eukaryota</taxon>
        <taxon>Viridiplantae</taxon>
        <taxon>Streptophyta</taxon>
        <taxon>Embryophyta</taxon>
        <taxon>Tracheophyta</taxon>
        <taxon>Spermatophyta</taxon>
        <taxon>Magnoliopsida</taxon>
        <taxon>eudicotyledons</taxon>
        <taxon>Gunneridae</taxon>
        <taxon>Pentapetalae</taxon>
        <taxon>rosids</taxon>
        <taxon>fabids</taxon>
        <taxon>Malpighiales</taxon>
        <taxon>Linaceae</taxon>
        <taxon>Linum</taxon>
    </lineage>
</organism>
<dbReference type="Proteomes" id="UP001497516">
    <property type="component" value="Chromosome 1"/>
</dbReference>
<name>A0AAV2CEL5_9ROSI</name>
<evidence type="ECO:0000313" key="2">
    <source>
        <dbReference type="Proteomes" id="UP001497516"/>
    </source>
</evidence>
<keyword evidence="2" id="KW-1185">Reference proteome</keyword>
<dbReference type="AlphaFoldDB" id="A0AAV2CEL5"/>
<accession>A0AAV2CEL5</accession>
<gene>
    <name evidence="1" type="ORF">LTRI10_LOCUS2670</name>
</gene>
<proteinExistence type="predicted"/>
<reference evidence="1 2" key="1">
    <citation type="submission" date="2024-04" db="EMBL/GenBank/DDBJ databases">
        <authorList>
            <person name="Fracassetti M."/>
        </authorList>
    </citation>
    <scope>NUCLEOTIDE SEQUENCE [LARGE SCALE GENOMIC DNA]</scope>
</reference>